<name>A0ABQ8VZK8_9AGAR</name>
<feature type="region of interest" description="Disordered" evidence="1">
    <location>
        <begin position="542"/>
        <end position="617"/>
    </location>
</feature>
<feature type="compositionally biased region" description="Polar residues" evidence="1">
    <location>
        <begin position="12"/>
        <end position="21"/>
    </location>
</feature>
<evidence type="ECO:0000313" key="3">
    <source>
        <dbReference type="Proteomes" id="UP001150217"/>
    </source>
</evidence>
<protein>
    <recommendedName>
        <fullName evidence="4">F-box domain-containing protein</fullName>
    </recommendedName>
</protein>
<keyword evidence="3" id="KW-1185">Reference proteome</keyword>
<sequence length="1185" mass="129448">MKSTPLFARFASANTMNNGPNGSPPKPMVSVPMSLGMKKELMPSDTVGKAGSGRKDGMQRAGGQAGQPWKVSEKVDKPLPPTLPSEGVKSPSGHRMSTSGPVPVDPSRMSRKISTQKPRAADTTESGEPQSILSSRPSTTTRKSSIRDLHSSDSNSYSVRVGDSNDAPSDPAKAVRNHLISGQAHPTYVHGPTNSAAIGSGPSYRPSNNNISLAHASTSGPPPSSYVNHDLFSGPNNSFYKLPNGVYSNTSMGASHSSLAHPGSFQTPVKIQPQLMPNFKSPPLDHQNIGRRASSSIPSSSMTGVGAGTKRSPLIFAAMATVQQPQPPQTPTYNISSSPYPSPPAEYGPYTSPSPPTSFQMQHSAPSSNPKRHSHVPDHRLSTPYPINTMKAQPPLPPTPSQNPPPHSSTLMNSRRKSTSQKSSAKMAPPSTPPLQQQLQRNGMVITSPPPSSSSSVTHHRTLTKSRHPLPPATPPKQVQQRPTPPVSPEVPARDRSPSQIVTPRTPTVISNEEFESAERRVAIPLDDDPFARTEGVRMLKHTGLGVREDPPSSSSLSSSSLPLESEARPTVLSDERDESPKEYQAQTVSLVNSDETSNYDDEQGDTSSSDNDNVTNANESITMAEPDIMNPATAVASFPRLPPTTRSPTRIRKRAEHLPPVPSTGVSTLPLRQDRPPEPFLLIPFMSDPVLLGALLGYLSYWDWCCLYGVTKRVRALFEHKGEKARLLKEEVLERFLRTVAYSRWEGDREPLVLSLRDLHSYLHGVTLPTFEYARVAELYLQQRNIIPSLRDPSISDKARMMVNATRAYNRVVLRLRAQAESMASSQNLSNSNLAHPNGYVASPRSLPSNSRSVSRAPSPSSSFTHGRSVAHGYGSQNGHDGPGASNPNVYMNSLTGFRSPLFRTGRAPLLRVFIPSPEGDWLSDASVLECEAELRRAGLLSDKDKRGSENKGINLLRLGDVVWDMAVGDDGNAGRMVWDGSYLIDLDYTYSPIGDLPKYIPGFAFPPSYFHRIIRTASSNPVIRLDIRPWGAQVASNLQLLQERARTETPQGSYHNVVRWVHRSSFNIRPPTVRPQSRGRTSVDSHSPVQSRIPIPNTTLFVDPGWYGKVVVETEGTNEALADLQDRCGPGVFPPRAGGRVPNMNIPNDKEKEEAKMVWRIMRERSRPGEIWIRVVNSKEKLM</sequence>
<evidence type="ECO:0008006" key="4">
    <source>
        <dbReference type="Google" id="ProtNLM"/>
    </source>
</evidence>
<feature type="region of interest" description="Disordered" evidence="1">
    <location>
        <begin position="826"/>
        <end position="889"/>
    </location>
</feature>
<feature type="region of interest" description="Disordered" evidence="1">
    <location>
        <begin position="283"/>
        <end position="308"/>
    </location>
</feature>
<reference evidence="2" key="1">
    <citation type="submission" date="2022-08" db="EMBL/GenBank/DDBJ databases">
        <title>A Global Phylogenomic Analysis of the Shiitake Genus Lentinula.</title>
        <authorList>
            <consortium name="DOE Joint Genome Institute"/>
            <person name="Sierra-Patev S."/>
            <person name="Min B."/>
            <person name="Naranjo-Ortiz M."/>
            <person name="Looney B."/>
            <person name="Konkel Z."/>
            <person name="Slot J.C."/>
            <person name="Sakamoto Y."/>
            <person name="Steenwyk J.L."/>
            <person name="Rokas A."/>
            <person name="Carro J."/>
            <person name="Camarero S."/>
            <person name="Ferreira P."/>
            <person name="Molpeceres G."/>
            <person name="Ruiz-Duenas F.J."/>
            <person name="Serrano A."/>
            <person name="Henrissat B."/>
            <person name="Drula E."/>
            <person name="Hughes K.W."/>
            <person name="Mata J.L."/>
            <person name="Ishikawa N.K."/>
            <person name="Vargas-Isla R."/>
            <person name="Ushijima S."/>
            <person name="Smith C.A."/>
            <person name="Ahrendt S."/>
            <person name="Andreopoulos W."/>
            <person name="He G."/>
            <person name="Labutti K."/>
            <person name="Lipzen A."/>
            <person name="Ng V."/>
            <person name="Riley R."/>
            <person name="Sandor L."/>
            <person name="Barry K."/>
            <person name="Martinez A.T."/>
            <person name="Xiao Y."/>
            <person name="Gibbons J.G."/>
            <person name="Terashima K."/>
            <person name="Grigoriev I.V."/>
            <person name="Hibbett D.S."/>
        </authorList>
    </citation>
    <scope>NUCLEOTIDE SEQUENCE</scope>
    <source>
        <strain evidence="2">RHP3577 ss4</strain>
    </source>
</reference>
<comment type="caution">
    <text evidence="2">The sequence shown here is derived from an EMBL/GenBank/DDBJ whole genome shotgun (WGS) entry which is preliminary data.</text>
</comment>
<feature type="region of interest" description="Disordered" evidence="1">
    <location>
        <begin position="323"/>
        <end position="517"/>
    </location>
</feature>
<feature type="compositionally biased region" description="Polar residues" evidence="1">
    <location>
        <begin position="1076"/>
        <end position="1092"/>
    </location>
</feature>
<feature type="region of interest" description="Disordered" evidence="1">
    <location>
        <begin position="633"/>
        <end position="671"/>
    </location>
</feature>
<feature type="compositionally biased region" description="Low complexity" evidence="1">
    <location>
        <begin position="134"/>
        <end position="143"/>
    </location>
</feature>
<feature type="compositionally biased region" description="Pro residues" evidence="1">
    <location>
        <begin position="394"/>
        <end position="407"/>
    </location>
</feature>
<feature type="region of interest" description="Disordered" evidence="1">
    <location>
        <begin position="1071"/>
        <end position="1092"/>
    </location>
</feature>
<feature type="compositionally biased region" description="Polar residues" evidence="1">
    <location>
        <begin position="606"/>
        <end position="617"/>
    </location>
</feature>
<proteinExistence type="predicted"/>
<accession>A0ABQ8VZK8</accession>
<gene>
    <name evidence="2" type="ORF">C8R41DRAFT_805939</name>
</gene>
<feature type="compositionally biased region" description="Polar residues" evidence="1">
    <location>
        <begin position="112"/>
        <end position="133"/>
    </location>
</feature>
<feature type="compositionally biased region" description="Pro residues" evidence="1">
    <location>
        <begin position="340"/>
        <end position="356"/>
    </location>
</feature>
<feature type="compositionally biased region" description="Low complexity" evidence="1">
    <location>
        <begin position="552"/>
        <end position="565"/>
    </location>
</feature>
<evidence type="ECO:0000256" key="1">
    <source>
        <dbReference type="SAM" id="MobiDB-lite"/>
    </source>
</evidence>
<feature type="compositionally biased region" description="Low complexity" evidence="1">
    <location>
        <begin position="849"/>
        <end position="864"/>
    </location>
</feature>
<feature type="compositionally biased region" description="Polar residues" evidence="1">
    <location>
        <begin position="585"/>
        <end position="597"/>
    </location>
</feature>
<dbReference type="EMBL" id="JANVFT010000001">
    <property type="protein sequence ID" value="KAJ4501818.1"/>
    <property type="molecule type" value="Genomic_DNA"/>
</dbReference>
<feature type="compositionally biased region" description="Polar residues" evidence="1">
    <location>
        <begin position="359"/>
        <end position="369"/>
    </location>
</feature>
<feature type="region of interest" description="Disordered" evidence="1">
    <location>
        <begin position="1"/>
        <end position="223"/>
    </location>
</feature>
<feature type="compositionally biased region" description="Polar residues" evidence="1">
    <location>
        <begin position="498"/>
        <end position="511"/>
    </location>
</feature>
<feature type="compositionally biased region" description="Basic residues" evidence="1">
    <location>
        <begin position="458"/>
        <end position="468"/>
    </location>
</feature>
<feature type="compositionally biased region" description="Polar residues" evidence="1">
    <location>
        <begin position="205"/>
        <end position="219"/>
    </location>
</feature>
<feature type="compositionally biased region" description="Low complexity" evidence="1">
    <location>
        <begin position="826"/>
        <end position="836"/>
    </location>
</feature>
<evidence type="ECO:0000313" key="2">
    <source>
        <dbReference type="EMBL" id="KAJ4501818.1"/>
    </source>
</evidence>
<organism evidence="2 3">
    <name type="scientific">Lentinula lateritia</name>
    <dbReference type="NCBI Taxonomy" id="40482"/>
    <lineage>
        <taxon>Eukaryota</taxon>
        <taxon>Fungi</taxon>
        <taxon>Dikarya</taxon>
        <taxon>Basidiomycota</taxon>
        <taxon>Agaricomycotina</taxon>
        <taxon>Agaricomycetes</taxon>
        <taxon>Agaricomycetidae</taxon>
        <taxon>Agaricales</taxon>
        <taxon>Marasmiineae</taxon>
        <taxon>Omphalotaceae</taxon>
        <taxon>Lentinula</taxon>
    </lineage>
</organism>
<dbReference type="Proteomes" id="UP001150217">
    <property type="component" value="Unassembled WGS sequence"/>
</dbReference>